<evidence type="ECO:0000313" key="2">
    <source>
        <dbReference type="Proteomes" id="UP000194360"/>
    </source>
</evidence>
<reference evidence="1 2" key="1">
    <citation type="submission" date="2016-09" db="EMBL/GenBank/DDBJ databases">
        <title>Pseudonocardia autotrophica DSM535, a candidate organism with high potential of specific P450 cytochromes.</title>
        <authorList>
            <person name="Grumaz C."/>
            <person name="Vainshtein Y."/>
            <person name="Kirstahler P."/>
            <person name="Sohn K."/>
        </authorList>
    </citation>
    <scope>NUCLEOTIDE SEQUENCE [LARGE SCALE GENOMIC DNA]</scope>
    <source>
        <strain evidence="1 2">DSM 535</strain>
    </source>
</reference>
<organism evidence="1 2">
    <name type="scientific">Pseudonocardia autotrophica</name>
    <name type="common">Amycolata autotrophica</name>
    <name type="synonym">Nocardia autotrophica</name>
    <dbReference type="NCBI Taxonomy" id="2074"/>
    <lineage>
        <taxon>Bacteria</taxon>
        <taxon>Bacillati</taxon>
        <taxon>Actinomycetota</taxon>
        <taxon>Actinomycetes</taxon>
        <taxon>Pseudonocardiales</taxon>
        <taxon>Pseudonocardiaceae</taxon>
        <taxon>Pseudonocardia</taxon>
    </lineage>
</organism>
<name>A0A1Y2ML73_PSEAH</name>
<sequence length="106" mass="11542">MMASAANSKDPLGGLDQATRVAIGPRRVGGIYRNGYLDCQYRVEEVLTGEAAWAVIPFSEYVLVEVDLTGPRAGRSRVHCTAWDSRRDEIVEMPEHPGAEGTEPAP</sequence>
<keyword evidence="2" id="KW-1185">Reference proteome</keyword>
<dbReference type="AlphaFoldDB" id="A0A1Y2ML73"/>
<dbReference type="EMBL" id="MIGB01000044">
    <property type="protein sequence ID" value="OSY36000.1"/>
    <property type="molecule type" value="Genomic_DNA"/>
</dbReference>
<evidence type="ECO:0000313" key="1">
    <source>
        <dbReference type="EMBL" id="OSY36000.1"/>
    </source>
</evidence>
<dbReference type="RefSeq" id="WP_085915791.1">
    <property type="nucleotide sequence ID" value="NZ_AP018921.1"/>
</dbReference>
<accession>A0A1Y2ML73</accession>
<protein>
    <submittedName>
        <fullName evidence="1">Uncharacterized protein</fullName>
    </submittedName>
</protein>
<gene>
    <name evidence="1" type="ORF">BG845_05681</name>
</gene>
<proteinExistence type="predicted"/>
<dbReference type="Proteomes" id="UP000194360">
    <property type="component" value="Unassembled WGS sequence"/>
</dbReference>
<dbReference type="OrthoDB" id="9804442at2"/>
<comment type="caution">
    <text evidence="1">The sequence shown here is derived from an EMBL/GenBank/DDBJ whole genome shotgun (WGS) entry which is preliminary data.</text>
</comment>